<reference evidence="1 2" key="1">
    <citation type="submission" date="2021-06" db="EMBL/GenBank/DDBJ databases">
        <title>Caerostris extrusa draft genome.</title>
        <authorList>
            <person name="Kono N."/>
            <person name="Arakawa K."/>
        </authorList>
    </citation>
    <scope>NUCLEOTIDE SEQUENCE [LARGE SCALE GENOMIC DNA]</scope>
</reference>
<keyword evidence="2" id="KW-1185">Reference proteome</keyword>
<proteinExistence type="predicted"/>
<accession>A0AAV4VR57</accession>
<dbReference type="EMBL" id="BPLR01015006">
    <property type="protein sequence ID" value="GIY72892.1"/>
    <property type="molecule type" value="Genomic_DNA"/>
</dbReference>
<name>A0AAV4VR57_CAEEX</name>
<organism evidence="1 2">
    <name type="scientific">Caerostris extrusa</name>
    <name type="common">Bark spider</name>
    <name type="synonym">Caerostris bankana</name>
    <dbReference type="NCBI Taxonomy" id="172846"/>
    <lineage>
        <taxon>Eukaryota</taxon>
        <taxon>Metazoa</taxon>
        <taxon>Ecdysozoa</taxon>
        <taxon>Arthropoda</taxon>
        <taxon>Chelicerata</taxon>
        <taxon>Arachnida</taxon>
        <taxon>Araneae</taxon>
        <taxon>Araneomorphae</taxon>
        <taxon>Entelegynae</taxon>
        <taxon>Araneoidea</taxon>
        <taxon>Araneidae</taxon>
        <taxon>Caerostris</taxon>
    </lineage>
</organism>
<sequence length="119" mass="13513">MPNPLCEKILVGILLGIPWSNIQLLKKLAQSSSRRNEFGANNNEIGETENVVYLGRTPAVFESQIKLQLQLAAVTQRYRVLLLATNLSVRDSLLRRLPDWRRFNKGLSEYEAFHSVFAG</sequence>
<gene>
    <name evidence="1" type="ORF">CEXT_814911</name>
</gene>
<dbReference type="AlphaFoldDB" id="A0AAV4VR57"/>
<dbReference type="Proteomes" id="UP001054945">
    <property type="component" value="Unassembled WGS sequence"/>
</dbReference>
<evidence type="ECO:0000313" key="1">
    <source>
        <dbReference type="EMBL" id="GIY72892.1"/>
    </source>
</evidence>
<protein>
    <submittedName>
        <fullName evidence="1">Uncharacterized protein</fullName>
    </submittedName>
</protein>
<evidence type="ECO:0000313" key="2">
    <source>
        <dbReference type="Proteomes" id="UP001054945"/>
    </source>
</evidence>
<comment type="caution">
    <text evidence="1">The sequence shown here is derived from an EMBL/GenBank/DDBJ whole genome shotgun (WGS) entry which is preliminary data.</text>
</comment>